<evidence type="ECO:0000256" key="1">
    <source>
        <dbReference type="SAM" id="MobiDB-lite"/>
    </source>
</evidence>
<sequence>MSDNRNYDNEMDRTPADNIENQERTTIHTSMRPDQSQNRTIDQPGADANTEDANSGRKKKDTSNIEDLANDVRGGVGSRVTGSNSEDIAGVADIDRGLER</sequence>
<feature type="region of interest" description="Disordered" evidence="1">
    <location>
        <begin position="1"/>
        <end position="100"/>
    </location>
</feature>
<name>A0ABS5VPM4_9BACT</name>
<organism evidence="2 3">
    <name type="scientific">Chryseosolibacter indicus</name>
    <dbReference type="NCBI Taxonomy" id="2782351"/>
    <lineage>
        <taxon>Bacteria</taxon>
        <taxon>Pseudomonadati</taxon>
        <taxon>Bacteroidota</taxon>
        <taxon>Cytophagia</taxon>
        <taxon>Cytophagales</taxon>
        <taxon>Chryseotaleaceae</taxon>
        <taxon>Chryseosolibacter</taxon>
    </lineage>
</organism>
<dbReference type="RefSeq" id="WP_254153357.1">
    <property type="nucleotide sequence ID" value="NZ_JAHESD010000014.1"/>
</dbReference>
<reference evidence="2 3" key="1">
    <citation type="submission" date="2021-05" db="EMBL/GenBank/DDBJ databases">
        <title>A Polyphasic approach of four new species of the genus Ohtaekwangia: Ohtaekwangia histidinii sp. nov., Ohtaekwangia cretensis sp. nov., Ohtaekwangia indiensis sp. nov., Ohtaekwangia reichenbachii sp. nov. from diverse environment.</title>
        <authorList>
            <person name="Octaviana S."/>
        </authorList>
    </citation>
    <scope>NUCLEOTIDE SEQUENCE [LARGE SCALE GENOMIC DNA]</scope>
    <source>
        <strain evidence="2 3">PWU20</strain>
    </source>
</reference>
<protein>
    <submittedName>
        <fullName evidence="2">Uncharacterized protein</fullName>
    </submittedName>
</protein>
<feature type="compositionally biased region" description="Basic and acidic residues" evidence="1">
    <location>
        <begin position="1"/>
        <end position="26"/>
    </location>
</feature>
<comment type="caution">
    <text evidence="2">The sequence shown here is derived from an EMBL/GenBank/DDBJ whole genome shotgun (WGS) entry which is preliminary data.</text>
</comment>
<proteinExistence type="predicted"/>
<accession>A0ABS5VPM4</accession>
<evidence type="ECO:0000313" key="2">
    <source>
        <dbReference type="EMBL" id="MBT1703393.1"/>
    </source>
</evidence>
<evidence type="ECO:0000313" key="3">
    <source>
        <dbReference type="Proteomes" id="UP000772618"/>
    </source>
</evidence>
<keyword evidence="3" id="KW-1185">Reference proteome</keyword>
<gene>
    <name evidence="2" type="ORF">KK060_08890</name>
</gene>
<dbReference type="Proteomes" id="UP000772618">
    <property type="component" value="Unassembled WGS sequence"/>
</dbReference>
<feature type="compositionally biased region" description="Polar residues" evidence="1">
    <location>
        <begin position="27"/>
        <end position="41"/>
    </location>
</feature>
<dbReference type="EMBL" id="JAHESD010000014">
    <property type="protein sequence ID" value="MBT1703393.1"/>
    <property type="molecule type" value="Genomic_DNA"/>
</dbReference>